<feature type="region of interest" description="Disordered" evidence="2">
    <location>
        <begin position="61"/>
        <end position="85"/>
    </location>
</feature>
<evidence type="ECO:0000259" key="4">
    <source>
        <dbReference type="PROSITE" id="PS51164"/>
    </source>
</evidence>
<feature type="domain" description="CBM1" evidence="4">
    <location>
        <begin position="21"/>
        <end position="57"/>
    </location>
</feature>
<keyword evidence="1 3" id="KW-0732">Signal</keyword>
<evidence type="ECO:0000256" key="1">
    <source>
        <dbReference type="ARBA" id="ARBA00022729"/>
    </source>
</evidence>
<dbReference type="InterPro" id="IPR000254">
    <property type="entry name" value="CBD"/>
</dbReference>
<dbReference type="AlphaFoldDB" id="A0A5C3LL12"/>
<keyword evidence="6" id="KW-1185">Reference proteome</keyword>
<protein>
    <recommendedName>
        <fullName evidence="4">CBM1 domain-containing protein</fullName>
    </recommendedName>
</protein>
<feature type="chain" id="PRO_5022666552" description="CBM1 domain-containing protein" evidence="3">
    <location>
        <begin position="22"/>
        <end position="95"/>
    </location>
</feature>
<reference evidence="5 6" key="1">
    <citation type="journal article" date="2019" name="Nat. Ecol. Evol.">
        <title>Megaphylogeny resolves global patterns of mushroom evolution.</title>
        <authorList>
            <person name="Varga T."/>
            <person name="Krizsan K."/>
            <person name="Foldi C."/>
            <person name="Dima B."/>
            <person name="Sanchez-Garcia M."/>
            <person name="Sanchez-Ramirez S."/>
            <person name="Szollosi G.J."/>
            <person name="Szarkandi J.G."/>
            <person name="Papp V."/>
            <person name="Albert L."/>
            <person name="Andreopoulos W."/>
            <person name="Angelini C."/>
            <person name="Antonin V."/>
            <person name="Barry K.W."/>
            <person name="Bougher N.L."/>
            <person name="Buchanan P."/>
            <person name="Buyck B."/>
            <person name="Bense V."/>
            <person name="Catcheside P."/>
            <person name="Chovatia M."/>
            <person name="Cooper J."/>
            <person name="Damon W."/>
            <person name="Desjardin D."/>
            <person name="Finy P."/>
            <person name="Geml J."/>
            <person name="Haridas S."/>
            <person name="Hughes K."/>
            <person name="Justo A."/>
            <person name="Karasinski D."/>
            <person name="Kautmanova I."/>
            <person name="Kiss B."/>
            <person name="Kocsube S."/>
            <person name="Kotiranta H."/>
            <person name="LaButti K.M."/>
            <person name="Lechner B.E."/>
            <person name="Liimatainen K."/>
            <person name="Lipzen A."/>
            <person name="Lukacs Z."/>
            <person name="Mihaltcheva S."/>
            <person name="Morgado L.N."/>
            <person name="Niskanen T."/>
            <person name="Noordeloos M.E."/>
            <person name="Ohm R.A."/>
            <person name="Ortiz-Santana B."/>
            <person name="Ovrebo C."/>
            <person name="Racz N."/>
            <person name="Riley R."/>
            <person name="Savchenko A."/>
            <person name="Shiryaev A."/>
            <person name="Soop K."/>
            <person name="Spirin V."/>
            <person name="Szebenyi C."/>
            <person name="Tomsovsky M."/>
            <person name="Tulloss R.E."/>
            <person name="Uehling J."/>
            <person name="Grigoriev I.V."/>
            <person name="Vagvolgyi C."/>
            <person name="Papp T."/>
            <person name="Martin F.M."/>
            <person name="Miettinen O."/>
            <person name="Hibbett D.S."/>
            <person name="Nagy L.G."/>
        </authorList>
    </citation>
    <scope>NUCLEOTIDE SEQUENCE [LARGE SCALE GENOMIC DNA]</scope>
    <source>
        <strain evidence="5 6">CBS 166.37</strain>
    </source>
</reference>
<dbReference type="STRING" id="68775.A0A5C3LL12"/>
<dbReference type="SMART" id="SM00236">
    <property type="entry name" value="fCBD"/>
    <property type="match status" value="1"/>
</dbReference>
<evidence type="ECO:0000313" key="5">
    <source>
        <dbReference type="EMBL" id="TFK33794.1"/>
    </source>
</evidence>
<sequence length="95" mass="9764">MLHFSFIPLAALLAVVPAVSAQATIWAQCGGKGWSGATTCVSGTICTVLNDYFSQCIPGVASSTASSTTKPVTSSTSNPAPTGTSTEKVKYWFSL</sequence>
<dbReference type="GO" id="GO:0030248">
    <property type="term" value="F:cellulose binding"/>
    <property type="evidence" value="ECO:0007669"/>
    <property type="project" value="InterPro"/>
</dbReference>
<feature type="signal peptide" evidence="3">
    <location>
        <begin position="1"/>
        <end position="21"/>
    </location>
</feature>
<dbReference type="PROSITE" id="PS51164">
    <property type="entry name" value="CBM1_2"/>
    <property type="match status" value="1"/>
</dbReference>
<dbReference type="GO" id="GO:0005576">
    <property type="term" value="C:extracellular region"/>
    <property type="evidence" value="ECO:0007669"/>
    <property type="project" value="InterPro"/>
</dbReference>
<name>A0A5C3LL12_9AGAR</name>
<proteinExistence type="predicted"/>
<evidence type="ECO:0000313" key="6">
    <source>
        <dbReference type="Proteomes" id="UP000308652"/>
    </source>
</evidence>
<dbReference type="InterPro" id="IPR035971">
    <property type="entry name" value="CBD_sf"/>
</dbReference>
<dbReference type="Proteomes" id="UP000308652">
    <property type="component" value="Unassembled WGS sequence"/>
</dbReference>
<accession>A0A5C3LL12</accession>
<dbReference type="SUPFAM" id="SSF57180">
    <property type="entry name" value="Cellulose-binding domain"/>
    <property type="match status" value="1"/>
</dbReference>
<dbReference type="GO" id="GO:0005975">
    <property type="term" value="P:carbohydrate metabolic process"/>
    <property type="evidence" value="ECO:0007669"/>
    <property type="project" value="InterPro"/>
</dbReference>
<dbReference type="OrthoDB" id="2119228at2759"/>
<gene>
    <name evidence="5" type="ORF">BDQ12DRAFT_738552</name>
</gene>
<dbReference type="EMBL" id="ML213641">
    <property type="protein sequence ID" value="TFK33794.1"/>
    <property type="molecule type" value="Genomic_DNA"/>
</dbReference>
<dbReference type="PROSITE" id="PS00562">
    <property type="entry name" value="CBM1_1"/>
    <property type="match status" value="1"/>
</dbReference>
<feature type="compositionally biased region" description="Low complexity" evidence="2">
    <location>
        <begin position="62"/>
        <end position="77"/>
    </location>
</feature>
<evidence type="ECO:0000256" key="2">
    <source>
        <dbReference type="SAM" id="MobiDB-lite"/>
    </source>
</evidence>
<organism evidence="5 6">
    <name type="scientific">Crucibulum laeve</name>
    <dbReference type="NCBI Taxonomy" id="68775"/>
    <lineage>
        <taxon>Eukaryota</taxon>
        <taxon>Fungi</taxon>
        <taxon>Dikarya</taxon>
        <taxon>Basidiomycota</taxon>
        <taxon>Agaricomycotina</taxon>
        <taxon>Agaricomycetes</taxon>
        <taxon>Agaricomycetidae</taxon>
        <taxon>Agaricales</taxon>
        <taxon>Agaricineae</taxon>
        <taxon>Nidulariaceae</taxon>
        <taxon>Crucibulum</taxon>
    </lineage>
</organism>
<evidence type="ECO:0000256" key="3">
    <source>
        <dbReference type="SAM" id="SignalP"/>
    </source>
</evidence>
<dbReference type="Pfam" id="PF00734">
    <property type="entry name" value="CBM_1"/>
    <property type="match status" value="1"/>
</dbReference>